<sequence>MDKDVDSPIDKSEKCYIPMKIKVEPSEDFKDYAESTMNELLGLYGYEKVNSSDTQNLNLDKYTGKRADGSDVSADDAPPDDDASICSGESSAERFLNRHRPRSLSNGETILAAQHRSLVSALCKSRDDSEEDSCPTGTAITCSWCQKAGLKSYTLKTPTGTKSFCSEVCFTQCRRASFKKNKVCDWCKHVRHTVNYVDFQDGEQQLQFCGNKCLNQYKMSIFCKETQEHLQQIAQNGGTEDSATDRDSDREILITPELWLHGEKAKHKQKEDRSRSDKDRKDASDKFSSILTHSLNKHRLSKSLDISKQDSVSRQPLIDRVKSESTEKSRKRQRRNSETLTNANPTHELHPMSGAPQQIPNHLTQFIHPAAMANMAPWFQQANLMGVIPPGMTPYGPFGPFFYPGMMQPFNGNLLASENIVNGTGSYPPGNRQSSSTPGGQTLSPHSEMSSRSVTPIGLQRNGTPSSSQTSPNGNRRMSSLFPVGFPPMYTGQNSGNFQPSLPQQAQIGATTPSGTPPVTVLIPFPMIFPVPVPIPIPIPMTYDQLKKAFGTSTEEIRGSNLVDPVSKGCIVKDQSENLSLPLHRNQHYDRDLKRDTLSVELPHTEIRSRSRSSCPDFSVINGNNINTSFSTMSPYKRSMTPETSDSIDLSTKRFKYERQLSESSNEVMDLSSKDSGDKKNKDKHSNSVDTKDVNDASLDNEEGAEDLKMTRIHIVTPPAHLPLNQPLPLPPIEQKYSSRRGLILDAPSVPKQRRSPSPDRRVYVRNVPRDIMEATRRRCHRMRIRTK</sequence>
<dbReference type="GO" id="GO:0005634">
    <property type="term" value="C:nucleus"/>
    <property type="evidence" value="ECO:0007669"/>
    <property type="project" value="TreeGrafter"/>
</dbReference>
<evidence type="ECO:0000313" key="3">
    <source>
        <dbReference type="Proteomes" id="UP001195483"/>
    </source>
</evidence>
<keyword evidence="3" id="KW-1185">Reference proteome</keyword>
<dbReference type="PANTHER" id="PTHR23186:SF4">
    <property type="entry name" value="GH22790P"/>
    <property type="match status" value="1"/>
</dbReference>
<feature type="region of interest" description="Disordered" evidence="1">
    <location>
        <begin position="260"/>
        <end position="290"/>
    </location>
</feature>
<feature type="compositionally biased region" description="Basic and acidic residues" evidence="1">
    <location>
        <begin position="317"/>
        <end position="328"/>
    </location>
</feature>
<evidence type="ECO:0000313" key="2">
    <source>
        <dbReference type="EMBL" id="KAK3576965.1"/>
    </source>
</evidence>
<feature type="region of interest" description="Disordered" evidence="1">
    <location>
        <begin position="306"/>
        <end position="359"/>
    </location>
</feature>
<organism evidence="2 3">
    <name type="scientific">Potamilus streckersoni</name>
    <dbReference type="NCBI Taxonomy" id="2493646"/>
    <lineage>
        <taxon>Eukaryota</taxon>
        <taxon>Metazoa</taxon>
        <taxon>Spiralia</taxon>
        <taxon>Lophotrochozoa</taxon>
        <taxon>Mollusca</taxon>
        <taxon>Bivalvia</taxon>
        <taxon>Autobranchia</taxon>
        <taxon>Heteroconchia</taxon>
        <taxon>Palaeoheterodonta</taxon>
        <taxon>Unionida</taxon>
        <taxon>Unionoidea</taxon>
        <taxon>Unionidae</taxon>
        <taxon>Ambleminae</taxon>
        <taxon>Lampsilini</taxon>
        <taxon>Potamilus</taxon>
    </lineage>
</organism>
<feature type="compositionally biased region" description="Basic and acidic residues" evidence="1">
    <location>
        <begin position="672"/>
        <end position="695"/>
    </location>
</feature>
<feature type="compositionally biased region" description="Basic and acidic residues" evidence="1">
    <location>
        <begin position="269"/>
        <end position="285"/>
    </location>
</feature>
<comment type="caution">
    <text evidence="2">The sequence shown here is derived from an EMBL/GenBank/DDBJ whole genome shotgun (WGS) entry which is preliminary data.</text>
</comment>
<feature type="compositionally biased region" description="Polar residues" evidence="1">
    <location>
        <begin position="421"/>
        <end position="454"/>
    </location>
</feature>
<dbReference type="Proteomes" id="UP001195483">
    <property type="component" value="Unassembled WGS sequence"/>
</dbReference>
<dbReference type="GO" id="GO:0048513">
    <property type="term" value="P:animal organ development"/>
    <property type="evidence" value="ECO:0007669"/>
    <property type="project" value="TreeGrafter"/>
</dbReference>
<name>A0AAE0RP72_9BIVA</name>
<accession>A0AAE0RP72</accession>
<proteinExistence type="predicted"/>
<dbReference type="Pfam" id="PF15279">
    <property type="entry name" value="SOBP"/>
    <property type="match status" value="1"/>
</dbReference>
<gene>
    <name evidence="2" type="ORF">CHS0354_005970</name>
</gene>
<dbReference type="PANTHER" id="PTHR23186">
    <property type="entry name" value="RETINOIC ACID-INDUCED PROTEIN 2"/>
    <property type="match status" value="1"/>
</dbReference>
<reference evidence="2" key="1">
    <citation type="journal article" date="2021" name="Genome Biol. Evol.">
        <title>A High-Quality Reference Genome for a Parasitic Bivalve with Doubly Uniparental Inheritance (Bivalvia: Unionida).</title>
        <authorList>
            <person name="Smith C.H."/>
        </authorList>
    </citation>
    <scope>NUCLEOTIDE SEQUENCE</scope>
    <source>
        <strain evidence="2">CHS0354</strain>
    </source>
</reference>
<evidence type="ECO:0008006" key="4">
    <source>
        <dbReference type="Google" id="ProtNLM"/>
    </source>
</evidence>
<evidence type="ECO:0000256" key="1">
    <source>
        <dbReference type="SAM" id="MobiDB-lite"/>
    </source>
</evidence>
<feature type="compositionally biased region" description="Acidic residues" evidence="1">
    <location>
        <begin position="73"/>
        <end position="83"/>
    </location>
</feature>
<feature type="region of interest" description="Disordered" evidence="1">
    <location>
        <begin position="60"/>
        <end position="85"/>
    </location>
</feature>
<feature type="region of interest" description="Disordered" evidence="1">
    <location>
        <begin position="659"/>
        <end position="700"/>
    </location>
</feature>
<feature type="compositionally biased region" description="Polar residues" evidence="1">
    <location>
        <begin position="461"/>
        <end position="478"/>
    </location>
</feature>
<dbReference type="AlphaFoldDB" id="A0AAE0RP72"/>
<protein>
    <recommendedName>
        <fullName evidence="4">Sine oculis-binding protein</fullName>
    </recommendedName>
</protein>
<reference evidence="2" key="3">
    <citation type="submission" date="2023-05" db="EMBL/GenBank/DDBJ databases">
        <authorList>
            <person name="Smith C.H."/>
        </authorList>
    </citation>
    <scope>NUCLEOTIDE SEQUENCE</scope>
    <source>
        <strain evidence="2">CHS0354</strain>
        <tissue evidence="2">Mantle</tissue>
    </source>
</reference>
<dbReference type="InterPro" id="IPR026092">
    <property type="entry name" value="RAI2/SOBP"/>
</dbReference>
<feature type="compositionally biased region" description="Polar residues" evidence="1">
    <location>
        <begin position="491"/>
        <end position="500"/>
    </location>
</feature>
<feature type="region of interest" description="Disordered" evidence="1">
    <location>
        <begin position="421"/>
        <end position="500"/>
    </location>
</feature>
<dbReference type="EMBL" id="JAEAOA010000424">
    <property type="protein sequence ID" value="KAK3576965.1"/>
    <property type="molecule type" value="Genomic_DNA"/>
</dbReference>
<reference evidence="2" key="2">
    <citation type="journal article" date="2021" name="Genome Biol. Evol.">
        <title>Developing a high-quality reference genome for a parasitic bivalve with doubly uniparental inheritance (Bivalvia: Unionida).</title>
        <authorList>
            <person name="Smith C.H."/>
        </authorList>
    </citation>
    <scope>NUCLEOTIDE SEQUENCE</scope>
    <source>
        <strain evidence="2">CHS0354</strain>
        <tissue evidence="2">Mantle</tissue>
    </source>
</reference>